<dbReference type="Proteomes" id="UP000319257">
    <property type="component" value="Unassembled WGS sequence"/>
</dbReference>
<evidence type="ECO:0000256" key="4">
    <source>
        <dbReference type="ARBA" id="ARBA00023146"/>
    </source>
</evidence>
<keyword evidence="1" id="KW-0436">Ligase</keyword>
<dbReference type="SUPFAM" id="SSF52954">
    <property type="entry name" value="Class II aaRS ABD-related"/>
    <property type="match status" value="1"/>
</dbReference>
<evidence type="ECO:0000259" key="5">
    <source>
        <dbReference type="PROSITE" id="PS50862"/>
    </source>
</evidence>
<evidence type="ECO:0000256" key="3">
    <source>
        <dbReference type="ARBA" id="ARBA00022840"/>
    </source>
</evidence>
<dbReference type="GeneID" id="41970491"/>
<comment type="caution">
    <text evidence="6">The sequence shown here is derived from an EMBL/GenBank/DDBJ whole genome shotgun (WGS) entry which is preliminary data.</text>
</comment>
<dbReference type="EMBL" id="SKBQ01000013">
    <property type="protein sequence ID" value="TPX17401.1"/>
    <property type="molecule type" value="Genomic_DNA"/>
</dbReference>
<dbReference type="Gene3D" id="3.40.50.800">
    <property type="entry name" value="Anticodon-binding domain"/>
    <property type="match status" value="1"/>
</dbReference>
<dbReference type="GO" id="GO:0005739">
    <property type="term" value="C:mitochondrion"/>
    <property type="evidence" value="ECO:0007669"/>
    <property type="project" value="TreeGrafter"/>
</dbReference>
<dbReference type="STRING" id="1093900.A0A507BK01"/>
<feature type="domain" description="Aminoacyl-transfer RNA synthetases class-II family profile" evidence="5">
    <location>
        <begin position="217"/>
        <end position="569"/>
    </location>
</feature>
<evidence type="ECO:0000313" key="6">
    <source>
        <dbReference type="EMBL" id="TPX17401.1"/>
    </source>
</evidence>
<keyword evidence="2" id="KW-0547">Nucleotide-binding</keyword>
<dbReference type="InterPro" id="IPR002314">
    <property type="entry name" value="aa-tRNA-synt_IIb"/>
</dbReference>
<dbReference type="GO" id="GO:0006433">
    <property type="term" value="P:prolyl-tRNA aminoacylation"/>
    <property type="evidence" value="ECO:0007669"/>
    <property type="project" value="TreeGrafter"/>
</dbReference>
<dbReference type="Gene3D" id="3.30.930.10">
    <property type="entry name" value="Bira Bifunctional Protein, Domain 2"/>
    <property type="match status" value="2"/>
</dbReference>
<dbReference type="SUPFAM" id="SSF55681">
    <property type="entry name" value="Class II aaRS and biotin synthetases"/>
    <property type="match status" value="1"/>
</dbReference>
<evidence type="ECO:0000256" key="1">
    <source>
        <dbReference type="ARBA" id="ARBA00022598"/>
    </source>
</evidence>
<dbReference type="InParanoid" id="A0A507BK01"/>
<keyword evidence="3" id="KW-0067">ATP-binding</keyword>
<sequence length="673" mass="73386">MGARLRLGLLHLPCRLMLRSHHEAVRLQTTGARQLHADHRNRLSNVWIPAATVAAKDVKEDEESHSKLIRAGFLRQAHSGIYHMLPLGHRVQQKIEDLIDKHMRSVGMTIRNYKTCSRDLAKISSGASKLALSTISSEALWQRSGRLQSIGSELWRLSDRKKGKYLLGPTHEEEITNMVSQTVNSFKNLPIRLYQISPSSFPIPSASGNEFLTCSTARKYRDEARPRHGLLRSREFTMKDLYTFDTTTEAALATYEQIRSAYNNFFAELKVPILVAEASSGDMGGDLSHEYHIATSLGEDHVISCDSCDYVANAELAETRPVAQNEPLWPKPEVQGIRVWRGITKDRSTLVNVWYPASVTDSKGRTTRFDDDEVNIDAVKTLVPGLDAGIDDPLPLWQTVLDQVQNPSSSATDPSPRLLNLVDSRLPSFSAEQLAAQDTSADTPSLCPFPSTSSLAAALATLPSTTQTTTTEDSSPLNLLRIQPGDPCPKCDAGALNVQKAIELGHTFHLGTRYSEPLGAAVALPNNNSSKSPTTAPAPLQMGCHGIGVSRIIGAVADHLADGRGLNWPRTIAPYEVAVLAGHRLEGAAAQVYDALASAPGAAGDLVLDDRDSSLGWKMKDADLVGYPVVVVVGKSWSEAARMCEVQCRRLGVKETVAIDELPAYTKALLDQL</sequence>
<dbReference type="InterPro" id="IPR050062">
    <property type="entry name" value="Pro-tRNA_synthetase"/>
</dbReference>
<accession>A0A507BK01</accession>
<name>A0A507BK01_9PEZI</name>
<evidence type="ECO:0000313" key="7">
    <source>
        <dbReference type="Proteomes" id="UP000319257"/>
    </source>
</evidence>
<dbReference type="PANTHER" id="PTHR42753:SF2">
    <property type="entry name" value="PROLINE--TRNA LIGASE"/>
    <property type="match status" value="1"/>
</dbReference>
<evidence type="ECO:0000256" key="2">
    <source>
        <dbReference type="ARBA" id="ARBA00022741"/>
    </source>
</evidence>
<dbReference type="InterPro" id="IPR004154">
    <property type="entry name" value="Anticodon-bd"/>
</dbReference>
<dbReference type="AlphaFoldDB" id="A0A507BK01"/>
<dbReference type="GO" id="GO:0004827">
    <property type="term" value="F:proline-tRNA ligase activity"/>
    <property type="evidence" value="ECO:0007669"/>
    <property type="project" value="TreeGrafter"/>
</dbReference>
<gene>
    <name evidence="6" type="ORF">E0L32_003044</name>
</gene>
<proteinExistence type="predicted"/>
<reference evidence="6 7" key="1">
    <citation type="submission" date="2019-06" db="EMBL/GenBank/DDBJ databases">
        <title>Draft genome sequence of the filamentous fungus Phialemoniopsis curvata isolated from diesel fuel.</title>
        <authorList>
            <person name="Varaljay V.A."/>
            <person name="Lyon W.J."/>
            <person name="Crouch A.L."/>
            <person name="Drake C.E."/>
            <person name="Hollomon J.M."/>
            <person name="Nadeau L.J."/>
            <person name="Nunn H.S."/>
            <person name="Stevenson B.S."/>
            <person name="Bojanowski C.L."/>
            <person name="Crookes-Goodson W.J."/>
        </authorList>
    </citation>
    <scope>NUCLEOTIDE SEQUENCE [LARGE SCALE GENOMIC DNA]</scope>
    <source>
        <strain evidence="6 7">D216</strain>
    </source>
</reference>
<dbReference type="OrthoDB" id="10267474at2759"/>
<dbReference type="FunCoup" id="A0A507BK01">
    <property type="interactions" value="384"/>
</dbReference>
<dbReference type="Pfam" id="PF03129">
    <property type="entry name" value="HGTP_anticodon"/>
    <property type="match status" value="1"/>
</dbReference>
<dbReference type="InterPro" id="IPR036621">
    <property type="entry name" value="Anticodon-bd_dom_sf"/>
</dbReference>
<keyword evidence="4" id="KW-0030">Aminoacyl-tRNA synthetase</keyword>
<dbReference type="PANTHER" id="PTHR42753">
    <property type="entry name" value="MITOCHONDRIAL RIBOSOME PROTEIN L39/PROLYL-TRNA LIGASE FAMILY MEMBER"/>
    <property type="match status" value="1"/>
</dbReference>
<dbReference type="Pfam" id="PF00587">
    <property type="entry name" value="tRNA-synt_2b"/>
    <property type="match status" value="1"/>
</dbReference>
<organism evidence="6 7">
    <name type="scientific">Thyridium curvatum</name>
    <dbReference type="NCBI Taxonomy" id="1093900"/>
    <lineage>
        <taxon>Eukaryota</taxon>
        <taxon>Fungi</taxon>
        <taxon>Dikarya</taxon>
        <taxon>Ascomycota</taxon>
        <taxon>Pezizomycotina</taxon>
        <taxon>Sordariomycetes</taxon>
        <taxon>Sordariomycetidae</taxon>
        <taxon>Thyridiales</taxon>
        <taxon>Thyridiaceae</taxon>
        <taxon>Thyridium</taxon>
    </lineage>
</organism>
<dbReference type="InterPro" id="IPR006195">
    <property type="entry name" value="aa-tRNA-synth_II"/>
</dbReference>
<dbReference type="RefSeq" id="XP_030999112.1">
    <property type="nucleotide sequence ID" value="XM_031137301.1"/>
</dbReference>
<dbReference type="GO" id="GO:0005524">
    <property type="term" value="F:ATP binding"/>
    <property type="evidence" value="ECO:0007669"/>
    <property type="project" value="UniProtKB-KW"/>
</dbReference>
<dbReference type="InterPro" id="IPR045864">
    <property type="entry name" value="aa-tRNA-synth_II/BPL/LPL"/>
</dbReference>
<dbReference type="PROSITE" id="PS50862">
    <property type="entry name" value="AA_TRNA_LIGASE_II"/>
    <property type="match status" value="1"/>
</dbReference>
<protein>
    <recommendedName>
        <fullName evidence="5">Aminoacyl-transfer RNA synthetases class-II family profile domain-containing protein</fullName>
    </recommendedName>
</protein>
<keyword evidence="7" id="KW-1185">Reference proteome</keyword>